<dbReference type="Pfam" id="PF18368">
    <property type="entry name" value="Ig_GlcNase"/>
    <property type="match status" value="1"/>
</dbReference>
<name>A0A7S7SNP3_PALFE</name>
<keyword evidence="2" id="KW-0378">Hydrolase</keyword>
<dbReference type="Pfam" id="PF22666">
    <property type="entry name" value="Glyco_hydro_2_N2"/>
    <property type="match status" value="1"/>
</dbReference>
<dbReference type="GO" id="GO:0004553">
    <property type="term" value="F:hydrolase activity, hydrolyzing O-glycosyl compounds"/>
    <property type="evidence" value="ECO:0007669"/>
    <property type="project" value="InterPro"/>
</dbReference>
<dbReference type="PROSITE" id="PS50022">
    <property type="entry name" value="FA58C_3"/>
    <property type="match status" value="1"/>
</dbReference>
<dbReference type="PANTHER" id="PTHR43536">
    <property type="entry name" value="MANNOSYLGLYCOPROTEIN ENDO-BETA-MANNOSIDASE"/>
    <property type="match status" value="1"/>
</dbReference>
<proteinExistence type="inferred from homology"/>
<keyword evidence="3" id="KW-0326">Glycosidase</keyword>
<protein>
    <submittedName>
        <fullName evidence="6">Discoidin domain-containing protein</fullName>
    </submittedName>
</protein>
<feature type="domain" description="F5/8 type C" evidence="5">
    <location>
        <begin position="228"/>
        <end position="326"/>
    </location>
</feature>
<dbReference type="InterPro" id="IPR017853">
    <property type="entry name" value="GH"/>
</dbReference>
<dbReference type="InterPro" id="IPR008979">
    <property type="entry name" value="Galactose-bd-like_sf"/>
</dbReference>
<evidence type="ECO:0000313" key="6">
    <source>
        <dbReference type="EMBL" id="QOY90771.1"/>
    </source>
</evidence>
<dbReference type="EMBL" id="CP063849">
    <property type="protein sequence ID" value="QOY90771.1"/>
    <property type="molecule type" value="Genomic_DNA"/>
</dbReference>
<dbReference type="SUPFAM" id="SSF49785">
    <property type="entry name" value="Galactose-binding domain-like"/>
    <property type="match status" value="3"/>
</dbReference>
<dbReference type="Pfam" id="PF00703">
    <property type="entry name" value="Glyco_hydro_2"/>
    <property type="match status" value="1"/>
</dbReference>
<dbReference type="Gene3D" id="2.60.120.260">
    <property type="entry name" value="Galactose-binding domain-like"/>
    <property type="match status" value="3"/>
</dbReference>
<dbReference type="SUPFAM" id="SSF49303">
    <property type="entry name" value="beta-Galactosidase/glucuronidase domain"/>
    <property type="match status" value="3"/>
</dbReference>
<dbReference type="InterPro" id="IPR006102">
    <property type="entry name" value="Ig-like_GH2"/>
</dbReference>
<dbReference type="InterPro" id="IPR041351">
    <property type="entry name" value="Ig_GlcNase"/>
</dbReference>
<dbReference type="GO" id="GO:0005975">
    <property type="term" value="P:carbohydrate metabolic process"/>
    <property type="evidence" value="ECO:0007669"/>
    <property type="project" value="InterPro"/>
</dbReference>
<dbReference type="InterPro" id="IPR054593">
    <property type="entry name" value="Beta-mannosidase-like_N2"/>
</dbReference>
<feature type="region of interest" description="Disordered" evidence="4">
    <location>
        <begin position="270"/>
        <end position="293"/>
    </location>
</feature>
<dbReference type="Gene3D" id="3.20.20.80">
    <property type="entry name" value="Glycosidases"/>
    <property type="match status" value="1"/>
</dbReference>
<comment type="similarity">
    <text evidence="1">Belongs to the glycosyl hydrolase 2 family.</text>
</comment>
<dbReference type="Pfam" id="PF00754">
    <property type="entry name" value="F5_F8_type_C"/>
    <property type="match status" value="1"/>
</dbReference>
<evidence type="ECO:0000259" key="5">
    <source>
        <dbReference type="PROSITE" id="PS50022"/>
    </source>
</evidence>
<gene>
    <name evidence="6" type="ORF">IRI77_12735</name>
</gene>
<dbReference type="Gene3D" id="2.60.40.10">
    <property type="entry name" value="Immunoglobulins"/>
    <property type="match status" value="3"/>
</dbReference>
<dbReference type="AlphaFoldDB" id="A0A7S7SNP3"/>
<dbReference type="PANTHER" id="PTHR43536:SF1">
    <property type="entry name" value="MANNOSYLGLYCOPROTEIN ENDO-BETA-MANNOSIDASE"/>
    <property type="match status" value="1"/>
</dbReference>
<keyword evidence="7" id="KW-1185">Reference proteome</keyword>
<dbReference type="InterPro" id="IPR013783">
    <property type="entry name" value="Ig-like_fold"/>
</dbReference>
<dbReference type="Proteomes" id="UP000593892">
    <property type="component" value="Chromosome"/>
</dbReference>
<evidence type="ECO:0000256" key="4">
    <source>
        <dbReference type="SAM" id="MobiDB-lite"/>
    </source>
</evidence>
<dbReference type="SUPFAM" id="SSF51445">
    <property type="entry name" value="(Trans)glycosidases"/>
    <property type="match status" value="1"/>
</dbReference>
<reference evidence="6 7" key="1">
    <citation type="submission" date="2020-10" db="EMBL/GenBank/DDBJ databases">
        <title>Complete genome sequence of Paludibaculum fermentans P105T, a facultatively anaerobic acidobacterium capable of dissimilatory Fe(III) reduction.</title>
        <authorList>
            <person name="Dedysh S.N."/>
            <person name="Beletsky A.V."/>
            <person name="Kulichevskaya I.S."/>
            <person name="Mardanov A.V."/>
            <person name="Ravin N.V."/>
        </authorList>
    </citation>
    <scope>NUCLEOTIDE SEQUENCE [LARGE SCALE GENOMIC DNA]</scope>
    <source>
        <strain evidence="6 7">P105</strain>
    </source>
</reference>
<evidence type="ECO:0000313" key="7">
    <source>
        <dbReference type="Proteomes" id="UP000593892"/>
    </source>
</evidence>
<accession>A0A7S7SNP3</accession>
<dbReference type="InterPro" id="IPR043534">
    <property type="entry name" value="EBDG/EBM"/>
</dbReference>
<dbReference type="KEGG" id="pfer:IRI77_12735"/>
<evidence type="ECO:0000256" key="1">
    <source>
        <dbReference type="ARBA" id="ARBA00007401"/>
    </source>
</evidence>
<sequence>MRPTIMAVFALGLSLQAQDFTRGVGIYPGDPKQDFGPMLRPDSGPARNLALRRPAFHSSSYDYNLTAQLVTDGIKDTRVPRWVSVSTSQQGALKKNEREWLLDGNWVSGVTLHGKQAWVQFEIGGDDPPEIDRIEVDARLVAHGEPENWNCRVTGSDDGQSWKELGQASQMSRPTGEILRSVHFRQPARARFYRIVFQDARAASWQANEVTFYRGNVQVHLGGPWNFTSAWKPAGAGPEWVSVDLGAEAKLQRVVLTWIRRAAEGALQTSSDGTSWKTVQPLPAGTGPSDSIDLPQPLQARYVRLQLTKPASPEGYLLSELEVFGTGGLVPQPKPAPALRADGRLDLAGGGWRVQRDSLVPSGGQELSQPGYRDADWVVATVPGTVLSSYYNAGALPDPNFGDNQLMISDSFFHADFWYRDEFTAPPAQSPDQHFWLNLDGINWKAEIYLNGSRLGRVEGGFLRGRFDVTKLLKPGGRNAIAIRIEKLAHPGSIKEKTYESPDKNGGVPGADNPTYHAAIGWDWIPTIRGRDTGIWNDVYLTSTGAVTLEDPRVVTALPLPDTSQADVTLEVTLRNNSTAPVSGVLTGRFGDATVAAKVTLPGGGEQTVKLDPSNNPVLHLRNPKLWWPAGYGQPDLYDVELHFETAANQVSDRKSFRAGVRQFTYSEEGGALRMWINGRRFVPRGGNWGFGESMLRYRAREYDAAIRYHRDMNFTMIRNWVGQIGEDAFYEACDRHGIVVWQDFWLANPWDGPDPDDNEMFMGNVKDTIRRIRNHASIGLYCGRNEGFPPKPIDDGIREALAALHPGIHYISSSADDVVSGHGPYQAMPLKTYFTERATPKFHSEMGMPNIVSMDSLKQMMPESAMWPQGRMWGLHDFCLTGAQGGASFLERIEKSYGGAKNIADWVELAQFVNYEGHRAMFESQSKFRMGLLIWMSHPTWPSFVWQTYDYFLEPGSGYFGSKKASEPLHIQWNPSTDAIEVVNYSAGDQVGLSAQLQILNLDGAIKREVSYTLDSREDSTVIPGRIEYPSGLSSVHFLRLKLSKNGRLISDNFYWRGLQEANFQALRQLSRARVSASTQVRRQAGSWLLTTELRNVSPTPALMVRAKAVRSGSGDRILPALYSDNYIALMPGEVRTIVTEIREADTRGEAPRVSIAGYNLEEVDQSAAGAKQAAPPVRPE</sequence>
<dbReference type="InterPro" id="IPR036156">
    <property type="entry name" value="Beta-gal/glucu_dom_sf"/>
</dbReference>
<evidence type="ECO:0000256" key="3">
    <source>
        <dbReference type="ARBA" id="ARBA00023295"/>
    </source>
</evidence>
<evidence type="ECO:0000256" key="2">
    <source>
        <dbReference type="ARBA" id="ARBA00022801"/>
    </source>
</evidence>
<dbReference type="InterPro" id="IPR000421">
    <property type="entry name" value="FA58C"/>
</dbReference>
<organism evidence="6 7">
    <name type="scientific">Paludibaculum fermentans</name>
    <dbReference type="NCBI Taxonomy" id="1473598"/>
    <lineage>
        <taxon>Bacteria</taxon>
        <taxon>Pseudomonadati</taxon>
        <taxon>Acidobacteriota</taxon>
        <taxon>Terriglobia</taxon>
        <taxon>Bryobacterales</taxon>
        <taxon>Bryobacteraceae</taxon>
        <taxon>Paludibaculum</taxon>
    </lineage>
</organism>